<protein>
    <submittedName>
        <fullName evidence="1">Uncharacterized protein</fullName>
    </submittedName>
</protein>
<evidence type="ECO:0000313" key="1">
    <source>
        <dbReference type="EMBL" id="EBW9028260.1"/>
    </source>
</evidence>
<comment type="caution">
    <text evidence="1">The sequence shown here is derived from an EMBL/GenBank/DDBJ whole genome shotgun (WGS) entry which is preliminary data.</text>
</comment>
<sequence>MIPVDLARTPKLSRIKRKYHLIEAIYWREHGNKSMKRNCLSLARNERINKGEFLANPDELPF</sequence>
<gene>
    <name evidence="1" type="ORF">BW885_14610</name>
</gene>
<reference evidence="1" key="1">
    <citation type="submission" date="2018-07" db="EMBL/GenBank/DDBJ databases">
        <authorList>
            <consortium name="GenomeTrakr network: Whole genome sequencing for foodborne pathogen traceback"/>
        </authorList>
    </citation>
    <scope>NUCLEOTIDE SEQUENCE</scope>
    <source>
        <strain evidence="1">HIY0266</strain>
    </source>
</reference>
<organism evidence="1">
    <name type="scientific">Salmonella enterica subsp. enterica serovar Haifa</name>
    <dbReference type="NCBI Taxonomy" id="192956"/>
    <lineage>
        <taxon>Bacteria</taxon>
        <taxon>Pseudomonadati</taxon>
        <taxon>Pseudomonadota</taxon>
        <taxon>Gammaproteobacteria</taxon>
        <taxon>Enterobacterales</taxon>
        <taxon>Enterobacteriaceae</taxon>
        <taxon>Salmonella</taxon>
    </lineage>
</organism>
<dbReference type="EMBL" id="AAHJPF010000007">
    <property type="protein sequence ID" value="EBW9028260.1"/>
    <property type="molecule type" value="Genomic_DNA"/>
</dbReference>
<proteinExistence type="predicted"/>
<accession>A0A3Z0CC46</accession>
<name>A0A3Z0CC46_SALET</name>
<dbReference type="AlphaFoldDB" id="A0A3Z0CC46"/>